<proteinExistence type="predicted"/>
<dbReference type="AlphaFoldDB" id="A0AA36NGA9"/>
<protein>
    <recommendedName>
        <fullName evidence="2">2'-phosphotransferase</fullName>
        <ecNumber evidence="2">2.7.1.160</ecNumber>
    </recommendedName>
</protein>
<comment type="catalytic activity">
    <reaction evidence="3">
        <text>2'-phospho-[ligated tRNA] + NAD(+) = mature tRNA + ADP-alpha-D-ribose 1'',2''-cyclic phosphate + nicotinamide</text>
        <dbReference type="Rhea" id="RHEA:23324"/>
        <dbReference type="Rhea" id="RHEA-COMP:11106"/>
        <dbReference type="Rhea" id="RHEA-COMP:11107"/>
        <dbReference type="ChEBI" id="CHEBI:17154"/>
        <dbReference type="ChEBI" id="CHEBI:57540"/>
        <dbReference type="ChEBI" id="CHEBI:76596"/>
        <dbReference type="ChEBI" id="CHEBI:82883"/>
        <dbReference type="ChEBI" id="CHEBI:85027"/>
        <dbReference type="EC" id="2.7.1.160"/>
    </reaction>
</comment>
<evidence type="ECO:0000313" key="6">
    <source>
        <dbReference type="Proteomes" id="UP001178507"/>
    </source>
</evidence>
<dbReference type="Gene3D" id="1.10.10.970">
    <property type="entry name" value="RNA 2'-phosphotransferase, Tpt1/KptA family, N-terminal domain"/>
    <property type="match status" value="1"/>
</dbReference>
<gene>
    <name evidence="5" type="ORF">EVOR1521_LOCUS24242</name>
</gene>
<dbReference type="Pfam" id="PF01885">
    <property type="entry name" value="PTS_2-RNA"/>
    <property type="match status" value="1"/>
</dbReference>
<evidence type="ECO:0000256" key="3">
    <source>
        <dbReference type="ARBA" id="ARBA00047949"/>
    </source>
</evidence>
<organism evidence="5 6">
    <name type="scientific">Effrenium voratum</name>
    <dbReference type="NCBI Taxonomy" id="2562239"/>
    <lineage>
        <taxon>Eukaryota</taxon>
        <taxon>Sar</taxon>
        <taxon>Alveolata</taxon>
        <taxon>Dinophyceae</taxon>
        <taxon>Suessiales</taxon>
        <taxon>Symbiodiniaceae</taxon>
        <taxon>Effrenium</taxon>
    </lineage>
</organism>
<feature type="region of interest" description="Disordered" evidence="4">
    <location>
        <begin position="120"/>
        <end position="154"/>
    </location>
</feature>
<dbReference type="EMBL" id="CAUJNA010003394">
    <property type="protein sequence ID" value="CAJ1401018.1"/>
    <property type="molecule type" value="Genomic_DNA"/>
</dbReference>
<dbReference type="InterPro" id="IPR042080">
    <property type="entry name" value="RNA_2'-PTrans_N"/>
</dbReference>
<accession>A0AA36NGA9</accession>
<evidence type="ECO:0000313" key="5">
    <source>
        <dbReference type="EMBL" id="CAJ1401018.1"/>
    </source>
</evidence>
<comment type="caution">
    <text evidence="5">The sequence shown here is derived from an EMBL/GenBank/DDBJ whole genome shotgun (WGS) entry which is preliminary data.</text>
</comment>
<comment type="function">
    <text evidence="1">Catalyzes the last step of tRNA splicing, the transfer of the splice junction 2'-phosphate from ligated tRNA to NAD to produce ADP-ribose 1''-2'' cyclic phosphate.</text>
</comment>
<reference evidence="5" key="1">
    <citation type="submission" date="2023-08" db="EMBL/GenBank/DDBJ databases">
        <authorList>
            <person name="Chen Y."/>
            <person name="Shah S."/>
            <person name="Dougan E. K."/>
            <person name="Thang M."/>
            <person name="Chan C."/>
        </authorList>
    </citation>
    <scope>NUCLEOTIDE SEQUENCE</scope>
</reference>
<dbReference type="InterPro" id="IPR002745">
    <property type="entry name" value="Ptrans_KptA/Tpt1"/>
</dbReference>
<evidence type="ECO:0000256" key="4">
    <source>
        <dbReference type="SAM" id="MobiDB-lite"/>
    </source>
</evidence>
<sequence>MYSDKGKGKGKRSDSAYLDYCVSRVDPDDQGALDPRLLPLSRMLAQRLRYKDPFLRRMGVAIDEEGWADLAQVLSLDDFLGFNAQDVRQVVKESYSKDRPRFETKTEGGRLYIRAAHKRPERGYRGRRPSPGPPTLEDVPFVANPSGKKNKMGGGSPQYFDIGKEEEAAKNFSSLGVEWSRLELKEGLFGWWALREGTEEGFAELAPDPWMFIGAGEVEELEHPCWYNTESTEYFFVSPEDLPQELT</sequence>
<dbReference type="Proteomes" id="UP001178507">
    <property type="component" value="Unassembled WGS sequence"/>
</dbReference>
<evidence type="ECO:0000256" key="2">
    <source>
        <dbReference type="ARBA" id="ARBA00012007"/>
    </source>
</evidence>
<dbReference type="GO" id="GO:0000215">
    <property type="term" value="F:tRNA 2'-phosphotransferase activity"/>
    <property type="evidence" value="ECO:0007669"/>
    <property type="project" value="UniProtKB-EC"/>
</dbReference>
<keyword evidence="6" id="KW-1185">Reference proteome</keyword>
<dbReference type="EC" id="2.7.1.160" evidence="2"/>
<name>A0AA36NGA9_9DINO</name>
<evidence type="ECO:0000256" key="1">
    <source>
        <dbReference type="ARBA" id="ARBA00003343"/>
    </source>
</evidence>